<dbReference type="Proteomes" id="UP001457898">
    <property type="component" value="Unassembled WGS sequence"/>
</dbReference>
<evidence type="ECO:0000313" key="2">
    <source>
        <dbReference type="EMBL" id="MEQ2429980.1"/>
    </source>
</evidence>
<accession>A0ABV1DHY9</accession>
<organism evidence="2 3">
    <name type="scientific">Blautia caccae</name>
    <dbReference type="NCBI Taxonomy" id="3133175"/>
    <lineage>
        <taxon>Bacteria</taxon>
        <taxon>Bacillati</taxon>
        <taxon>Bacillota</taxon>
        <taxon>Clostridia</taxon>
        <taxon>Lachnospirales</taxon>
        <taxon>Lachnospiraceae</taxon>
        <taxon>Blautia</taxon>
    </lineage>
</organism>
<dbReference type="Gene3D" id="1.20.120.160">
    <property type="entry name" value="HPT domain"/>
    <property type="match status" value="1"/>
</dbReference>
<evidence type="ECO:0000259" key="1">
    <source>
        <dbReference type="SMART" id="SM00073"/>
    </source>
</evidence>
<dbReference type="EMBL" id="JBBMFP010000002">
    <property type="protein sequence ID" value="MEQ2429980.1"/>
    <property type="molecule type" value="Genomic_DNA"/>
</dbReference>
<evidence type="ECO:0000313" key="3">
    <source>
        <dbReference type="Proteomes" id="UP001457898"/>
    </source>
</evidence>
<dbReference type="SMART" id="SM00073">
    <property type="entry name" value="HPT"/>
    <property type="match status" value="1"/>
</dbReference>
<feature type="domain" description="HPt" evidence="1">
    <location>
        <begin position="25"/>
        <end position="114"/>
    </location>
</feature>
<dbReference type="CDD" id="cd00088">
    <property type="entry name" value="HPT"/>
    <property type="match status" value="1"/>
</dbReference>
<dbReference type="Pfam" id="PF01627">
    <property type="entry name" value="Hpt"/>
    <property type="match status" value="1"/>
</dbReference>
<dbReference type="RefSeq" id="WP_148391408.1">
    <property type="nucleotide sequence ID" value="NZ_JBBMFP010000002.1"/>
</dbReference>
<reference evidence="2 3" key="1">
    <citation type="submission" date="2024-03" db="EMBL/GenBank/DDBJ databases">
        <title>Human intestinal bacterial collection.</title>
        <authorList>
            <person name="Pauvert C."/>
            <person name="Hitch T.C.A."/>
            <person name="Clavel T."/>
        </authorList>
    </citation>
    <scope>NUCLEOTIDE SEQUENCE [LARGE SCALE GENOMIC DNA]</scope>
    <source>
        <strain evidence="2 3">CLA-SR-H028</strain>
    </source>
</reference>
<protein>
    <submittedName>
        <fullName evidence="2">Hpt domain-containing protein</fullName>
    </submittedName>
</protein>
<sequence>MPEFRELFEAYGGDYDTAMRRFMGNEGMYLKCFGMLFQDKNLEKLGKALSSGDLQAAFEAAHTLKGMAGNMGLEPFSEAVCAIMEPLRAKEEYGDYPALYNGILSEHKKVEAFWVQLNGGV</sequence>
<dbReference type="InterPro" id="IPR036641">
    <property type="entry name" value="HPT_dom_sf"/>
</dbReference>
<dbReference type="InterPro" id="IPR008207">
    <property type="entry name" value="Sig_transdc_His_kin_Hpt_dom"/>
</dbReference>
<dbReference type="SUPFAM" id="SSF47226">
    <property type="entry name" value="Histidine-containing phosphotransfer domain, HPT domain"/>
    <property type="match status" value="1"/>
</dbReference>
<comment type="caution">
    <text evidence="2">The sequence shown here is derived from an EMBL/GenBank/DDBJ whole genome shotgun (WGS) entry which is preliminary data.</text>
</comment>
<name>A0ABV1DHY9_9FIRM</name>
<proteinExistence type="predicted"/>
<gene>
    <name evidence="2" type="ORF">WMO65_03095</name>
</gene>
<keyword evidence="3" id="KW-1185">Reference proteome</keyword>